<dbReference type="InterPro" id="IPR044862">
    <property type="entry name" value="Pro_4_hyd_alph_FE2OG_OXY"/>
</dbReference>
<keyword evidence="1" id="KW-0408">Iron</keyword>
<protein>
    <recommendedName>
        <fullName evidence="7">WW domain-containing protein</fullName>
    </recommendedName>
</protein>
<dbReference type="PANTHER" id="PTHR14650:SF1">
    <property type="entry name" value="2-OXOGLUTARATE AND IRON-DEPENDENT OXYGENASE DOMAIN-CONTAINING PROTEIN 3"/>
    <property type="match status" value="1"/>
</dbReference>
<dbReference type="GO" id="GO:0046872">
    <property type="term" value="F:metal ion binding"/>
    <property type="evidence" value="ECO:0007669"/>
    <property type="project" value="UniProtKB-KW"/>
</dbReference>
<keyword evidence="1" id="KW-0560">Oxidoreductase</keyword>
<keyword evidence="1" id="KW-0479">Metal-binding</keyword>
<dbReference type="GO" id="GO:0016020">
    <property type="term" value="C:membrane"/>
    <property type="evidence" value="ECO:0007669"/>
    <property type="project" value="TreeGrafter"/>
</dbReference>
<dbReference type="Gene3D" id="2.20.70.10">
    <property type="match status" value="1"/>
</dbReference>
<dbReference type="InterPro" id="IPR036020">
    <property type="entry name" value="WW_dom_sf"/>
</dbReference>
<dbReference type="Gene3D" id="2.60.120.620">
    <property type="entry name" value="q2cbj1_9rhob like domain"/>
    <property type="match status" value="1"/>
</dbReference>
<dbReference type="InterPro" id="IPR039210">
    <property type="entry name" value="OGFOD3"/>
</dbReference>
<proteinExistence type="inferred from homology"/>
<dbReference type="InterPro" id="IPR005123">
    <property type="entry name" value="Oxoglu/Fe-dep_dioxygenase_dom"/>
</dbReference>
<evidence type="ECO:0000259" key="2">
    <source>
        <dbReference type="PROSITE" id="PS50020"/>
    </source>
</evidence>
<dbReference type="CDD" id="cd00201">
    <property type="entry name" value="WW"/>
    <property type="match status" value="1"/>
</dbReference>
<feature type="domain" description="WW" evidence="2">
    <location>
        <begin position="36"/>
        <end position="63"/>
    </location>
</feature>
<dbReference type="SUPFAM" id="SSF51045">
    <property type="entry name" value="WW domain"/>
    <property type="match status" value="1"/>
</dbReference>
<dbReference type="Proteomes" id="UP000789595">
    <property type="component" value="Unassembled WGS sequence"/>
</dbReference>
<reference evidence="4" key="1">
    <citation type="submission" date="2021-01" db="EMBL/GenBank/DDBJ databases">
        <authorList>
            <person name="Corre E."/>
            <person name="Pelletier E."/>
            <person name="Niang G."/>
            <person name="Scheremetjew M."/>
            <person name="Finn R."/>
            <person name="Kale V."/>
            <person name="Holt S."/>
            <person name="Cochrane G."/>
            <person name="Meng A."/>
            <person name="Brown T."/>
            <person name="Cohen L."/>
        </authorList>
    </citation>
    <scope>NUCLEOTIDE SEQUENCE</scope>
    <source>
        <strain evidence="4">CCMP1756</strain>
    </source>
</reference>
<reference evidence="5" key="2">
    <citation type="submission" date="2021-11" db="EMBL/GenBank/DDBJ databases">
        <authorList>
            <consortium name="Genoscope - CEA"/>
            <person name="William W."/>
        </authorList>
    </citation>
    <scope>NUCLEOTIDE SEQUENCE</scope>
</reference>
<name>A0A7S3ZK69_9STRA</name>
<dbReference type="EMBL" id="CAKKNE010000004">
    <property type="protein sequence ID" value="CAH0374506.1"/>
    <property type="molecule type" value="Genomic_DNA"/>
</dbReference>
<evidence type="ECO:0000259" key="3">
    <source>
        <dbReference type="PROSITE" id="PS51471"/>
    </source>
</evidence>
<dbReference type="OrthoDB" id="427071at2759"/>
<evidence type="ECO:0000313" key="4">
    <source>
        <dbReference type="EMBL" id="CAE0685732.1"/>
    </source>
</evidence>
<evidence type="ECO:0000256" key="1">
    <source>
        <dbReference type="RuleBase" id="RU003682"/>
    </source>
</evidence>
<dbReference type="AlphaFoldDB" id="A0A7S3ZK69"/>
<keyword evidence="6" id="KW-1185">Reference proteome</keyword>
<dbReference type="PANTHER" id="PTHR14650">
    <property type="entry name" value="PROLYL HYDROXYLASE-RELATED"/>
    <property type="match status" value="1"/>
</dbReference>
<dbReference type="Pfam" id="PF00397">
    <property type="entry name" value="WW"/>
    <property type="match status" value="1"/>
</dbReference>
<accession>A0A7S3ZK69</accession>
<comment type="similarity">
    <text evidence="1">Belongs to the iron/ascorbate-dependent oxidoreductase family.</text>
</comment>
<gene>
    <name evidence="4" type="ORF">PCAL00307_LOCUS1166</name>
    <name evidence="5" type="ORF">PECAL_4P17920</name>
</gene>
<sequence length="464" mass="52159">MPHKLLATLAISHAFLTTGPHHRRKLALNVIETDEWLTAQDAEGRTYYYHAVTMETSWTDPRIVVEEPAKPERQQLHALHVLPSNVDKDALSQILHSGDAMDEAKTEQAFWAVVNEVDRAEAHDEPLSADVPRMLHRIFDADLQHLLTREQIRTNLTCMQPALTGAANAGNSMGYIMDDYAHKDLPLKEGRACEGGTCCEACSRNIFPSFMLPGECSPDIFPGLNQFTFNEVEGLPSASILQFIRLIERVRRTMAHEYGLDLKTILPLQAYARKYVAGTTQQGGGGGEGDYVILHTDEATHSGYHYSSVLYLNDQGVDFTGGDFIFNDKAKEGTYHIPTSEELEMLTMEEELERGRKFGRELTPFHPSRGAAVIFSSGWENMHEVYALESGTRYAVPSFFTTCPVPEQAYQQMHVGKPSSDEQIADDWLHLLLAHRAESPVESVGRVKELLMKWHYMCTPLDQH</sequence>
<dbReference type="GO" id="GO:0016491">
    <property type="term" value="F:oxidoreductase activity"/>
    <property type="evidence" value="ECO:0007669"/>
    <property type="project" value="UniProtKB-KW"/>
</dbReference>
<dbReference type="SMART" id="SM00456">
    <property type="entry name" value="WW"/>
    <property type="match status" value="1"/>
</dbReference>
<organism evidence="4">
    <name type="scientific">Pelagomonas calceolata</name>
    <dbReference type="NCBI Taxonomy" id="35677"/>
    <lineage>
        <taxon>Eukaryota</taxon>
        <taxon>Sar</taxon>
        <taxon>Stramenopiles</taxon>
        <taxon>Ochrophyta</taxon>
        <taxon>Pelagophyceae</taxon>
        <taxon>Pelagomonadales</taxon>
        <taxon>Pelagomonadaceae</taxon>
        <taxon>Pelagomonas</taxon>
    </lineage>
</organism>
<feature type="domain" description="Fe2OG dioxygenase" evidence="3">
    <location>
        <begin position="264"/>
        <end position="402"/>
    </location>
</feature>
<evidence type="ECO:0000313" key="5">
    <source>
        <dbReference type="EMBL" id="CAH0374506.1"/>
    </source>
</evidence>
<dbReference type="Pfam" id="PF13640">
    <property type="entry name" value="2OG-FeII_Oxy_3"/>
    <property type="match status" value="1"/>
</dbReference>
<evidence type="ECO:0008006" key="7">
    <source>
        <dbReference type="Google" id="ProtNLM"/>
    </source>
</evidence>
<dbReference type="EMBL" id="HBIW01001351">
    <property type="protein sequence ID" value="CAE0685732.1"/>
    <property type="molecule type" value="Transcribed_RNA"/>
</dbReference>
<dbReference type="InterPro" id="IPR001202">
    <property type="entry name" value="WW_dom"/>
</dbReference>
<evidence type="ECO:0000313" key="6">
    <source>
        <dbReference type="Proteomes" id="UP000789595"/>
    </source>
</evidence>
<dbReference type="PROSITE" id="PS50020">
    <property type="entry name" value="WW_DOMAIN_2"/>
    <property type="match status" value="1"/>
</dbReference>
<dbReference type="PROSITE" id="PS01159">
    <property type="entry name" value="WW_DOMAIN_1"/>
    <property type="match status" value="1"/>
</dbReference>
<dbReference type="PROSITE" id="PS51471">
    <property type="entry name" value="FE2OG_OXY"/>
    <property type="match status" value="1"/>
</dbReference>